<gene>
    <name evidence="2" type="ORF">NCTC13635_06616</name>
</gene>
<accession>A0A447S581</accession>
<reference evidence="2 3" key="1">
    <citation type="submission" date="2018-12" db="EMBL/GenBank/DDBJ databases">
        <authorList>
            <consortium name="Pathogen Informatics"/>
        </authorList>
    </citation>
    <scope>NUCLEOTIDE SEQUENCE [LARGE SCALE GENOMIC DNA]</scope>
    <source>
        <strain evidence="2 3">NCTC13635</strain>
    </source>
</reference>
<dbReference type="Proteomes" id="UP000282433">
    <property type="component" value="Chromosome"/>
</dbReference>
<evidence type="ECO:0000313" key="3">
    <source>
        <dbReference type="Proteomes" id="UP000282433"/>
    </source>
</evidence>
<keyword evidence="1" id="KW-0472">Membrane</keyword>
<dbReference type="EMBL" id="LR134162">
    <property type="protein sequence ID" value="VEB07223.1"/>
    <property type="molecule type" value="Genomic_DNA"/>
</dbReference>
<protein>
    <submittedName>
        <fullName evidence="2">Betaine/choline/glycine transport protein</fullName>
    </submittedName>
</protein>
<evidence type="ECO:0000256" key="1">
    <source>
        <dbReference type="SAM" id="Phobius"/>
    </source>
</evidence>
<proteinExistence type="predicted"/>
<organism evidence="2 3">
    <name type="scientific">Klebsiella pneumoniae</name>
    <dbReference type="NCBI Taxonomy" id="573"/>
    <lineage>
        <taxon>Bacteria</taxon>
        <taxon>Pseudomonadati</taxon>
        <taxon>Pseudomonadota</taxon>
        <taxon>Gammaproteobacteria</taxon>
        <taxon>Enterobacterales</taxon>
        <taxon>Enterobacteriaceae</taxon>
        <taxon>Klebsiella/Raoultella group</taxon>
        <taxon>Klebsiella</taxon>
        <taxon>Klebsiella pneumoniae complex</taxon>
    </lineage>
</organism>
<sequence length="67" mass="7724">MDAVAYTMAATSTRNLREGEDPDRGMRLFWCVVITLIPLSILFTGASLETMKNYRGADRPYRSWPFY</sequence>
<name>A0A447S581_KLEPN</name>
<dbReference type="AlphaFoldDB" id="A0A447S581"/>
<feature type="transmembrane region" description="Helical" evidence="1">
    <location>
        <begin position="27"/>
        <end position="48"/>
    </location>
</feature>
<evidence type="ECO:0000313" key="2">
    <source>
        <dbReference type="EMBL" id="VEB07223.1"/>
    </source>
</evidence>
<keyword evidence="1" id="KW-1133">Transmembrane helix</keyword>
<keyword evidence="1" id="KW-0812">Transmembrane</keyword>